<accession>A0AAE0BCJ2</accession>
<reference evidence="2 3" key="1">
    <citation type="journal article" date="2015" name="Genome Biol. Evol.">
        <title>Comparative Genomics of a Bacterivorous Green Alga Reveals Evolutionary Causalities and Consequences of Phago-Mixotrophic Mode of Nutrition.</title>
        <authorList>
            <person name="Burns J.A."/>
            <person name="Paasch A."/>
            <person name="Narechania A."/>
            <person name="Kim E."/>
        </authorList>
    </citation>
    <scope>NUCLEOTIDE SEQUENCE [LARGE SCALE GENOMIC DNA]</scope>
    <source>
        <strain evidence="2 3">PLY_AMNH</strain>
    </source>
</reference>
<feature type="compositionally biased region" description="Basic residues" evidence="1">
    <location>
        <begin position="360"/>
        <end position="374"/>
    </location>
</feature>
<name>A0AAE0BCJ2_9CHLO</name>
<proteinExistence type="predicted"/>
<organism evidence="2 3">
    <name type="scientific">Cymbomonas tetramitiformis</name>
    <dbReference type="NCBI Taxonomy" id="36881"/>
    <lineage>
        <taxon>Eukaryota</taxon>
        <taxon>Viridiplantae</taxon>
        <taxon>Chlorophyta</taxon>
        <taxon>Pyramimonadophyceae</taxon>
        <taxon>Pyramimonadales</taxon>
        <taxon>Pyramimonadaceae</taxon>
        <taxon>Cymbomonas</taxon>
    </lineage>
</organism>
<feature type="compositionally biased region" description="Basic and acidic residues" evidence="1">
    <location>
        <begin position="1"/>
        <end position="17"/>
    </location>
</feature>
<evidence type="ECO:0000313" key="2">
    <source>
        <dbReference type="EMBL" id="KAK3234071.1"/>
    </source>
</evidence>
<keyword evidence="3" id="KW-1185">Reference proteome</keyword>
<feature type="compositionally biased region" description="Polar residues" evidence="1">
    <location>
        <begin position="210"/>
        <end position="220"/>
    </location>
</feature>
<dbReference type="Proteomes" id="UP001190700">
    <property type="component" value="Unassembled WGS sequence"/>
</dbReference>
<protein>
    <submittedName>
        <fullName evidence="2">Uncharacterized protein</fullName>
    </submittedName>
</protein>
<feature type="region of interest" description="Disordered" evidence="1">
    <location>
        <begin position="209"/>
        <end position="235"/>
    </location>
</feature>
<gene>
    <name evidence="2" type="ORF">CYMTET_55662</name>
</gene>
<dbReference type="EMBL" id="LGRX02035563">
    <property type="protein sequence ID" value="KAK3234071.1"/>
    <property type="molecule type" value="Genomic_DNA"/>
</dbReference>
<sequence length="727" mass="81584">MKNVDKTLPEPIKDSHRIGNPGSLASTTIEARFKGVKGYEKALRNLVVDVRSLHSDNSRWVLESRPIFLLTLFAIPRMSHENSSGKASVVALTNEDLLRLLRGEQNVLNTVNLPSTYEAVSEVKERLDELALPVGVKDSWATVLLIYHAANCPHVPDPTGNADVFRKCSRNLSRRMALHHEVVRKAASIKRPFLQQKAVLVDLCPRASHDQSQPQTVSRDTVNKRSQKVDPSIVQRKRQRQIEVDVALRRSYAKKTTSATRLKTAACDLVRAVYDGEVTIERMETEFAARTRASDARVEELERKVKQVQSTYQTRNVNKRIRRLEESIFNLAKHNNELQAELEVAAAATQSEKEKSEKRARQKQHSKLRCKSRRTKEALHNATNITTQEADGTYCPEARALVMDLNTHANVNPDSCPKAIRVFSKHFGVNISSIPSRATCHTISAERAVVNEHYIGMEWSKSDEPTNVVRSSDGTTAKNLSIEAEQLTVKQGGEAKKLAVSVEWQHNHTTTTQVKGLEQKLKRIRETATNTGISNDSAKHVKLSSIAFQMGDHAYDVPKGAKLIEAERKEEYGQDAKDLTDLWVARGYEEGFFREELAELEEQGLPKYTALFFMTTISSPVALPNKWQTGGRLDVENVACGGLSLVVLACLALADAKPRENGLQHLWNQWLVNTHSDQYPKLRAVGKARFHEKSGNAGALFLLRHVVRAFLEHRQAAHEQGRYLPPT</sequence>
<comment type="caution">
    <text evidence="2">The sequence shown here is derived from an EMBL/GenBank/DDBJ whole genome shotgun (WGS) entry which is preliminary data.</text>
</comment>
<evidence type="ECO:0000256" key="1">
    <source>
        <dbReference type="SAM" id="MobiDB-lite"/>
    </source>
</evidence>
<feature type="region of interest" description="Disordered" evidence="1">
    <location>
        <begin position="349"/>
        <end position="374"/>
    </location>
</feature>
<evidence type="ECO:0000313" key="3">
    <source>
        <dbReference type="Proteomes" id="UP001190700"/>
    </source>
</evidence>
<feature type="region of interest" description="Disordered" evidence="1">
    <location>
        <begin position="1"/>
        <end position="23"/>
    </location>
</feature>
<dbReference type="AlphaFoldDB" id="A0AAE0BCJ2"/>